<dbReference type="InterPro" id="IPR037235">
    <property type="entry name" value="TRCF-like_C_D7"/>
</dbReference>
<evidence type="ECO:0000313" key="12">
    <source>
        <dbReference type="EMBL" id="PXA04320.1"/>
    </source>
</evidence>
<dbReference type="InterPro" id="IPR004576">
    <property type="entry name" value="Mfd"/>
</dbReference>
<dbReference type="GO" id="GO:0003684">
    <property type="term" value="F:damaged DNA binding"/>
    <property type="evidence" value="ECO:0007669"/>
    <property type="project" value="InterPro"/>
</dbReference>
<dbReference type="HAMAP" id="MF_00969">
    <property type="entry name" value="TRCF"/>
    <property type="match status" value="1"/>
</dbReference>
<evidence type="ECO:0000259" key="10">
    <source>
        <dbReference type="PROSITE" id="PS51192"/>
    </source>
</evidence>
<dbReference type="InterPro" id="IPR011545">
    <property type="entry name" value="DEAD/DEAH_box_helicase_dom"/>
</dbReference>
<dbReference type="OrthoDB" id="9804325at2"/>
<evidence type="ECO:0000256" key="3">
    <source>
        <dbReference type="ARBA" id="ARBA00022763"/>
    </source>
</evidence>
<dbReference type="Gene3D" id="3.90.1150.50">
    <property type="entry name" value="Transcription-repair-coupling factor, D7 domain"/>
    <property type="match status" value="1"/>
</dbReference>
<dbReference type="GO" id="GO:0006355">
    <property type="term" value="P:regulation of DNA-templated transcription"/>
    <property type="evidence" value="ECO:0007669"/>
    <property type="project" value="UniProtKB-UniRule"/>
</dbReference>
<dbReference type="GO" id="GO:0005524">
    <property type="term" value="F:ATP binding"/>
    <property type="evidence" value="ECO:0007669"/>
    <property type="project" value="UniProtKB-UniRule"/>
</dbReference>
<keyword evidence="2 9" id="KW-0547">Nucleotide-binding</keyword>
<dbReference type="Pfam" id="PF03461">
    <property type="entry name" value="TRCF"/>
    <property type="match status" value="1"/>
</dbReference>
<keyword evidence="13" id="KW-1185">Reference proteome</keyword>
<dbReference type="Pfam" id="PF00270">
    <property type="entry name" value="DEAD"/>
    <property type="match status" value="1"/>
</dbReference>
<dbReference type="GO" id="GO:0000716">
    <property type="term" value="P:transcription-coupled nucleotide-excision repair, DNA damage recognition"/>
    <property type="evidence" value="ECO:0007669"/>
    <property type="project" value="UniProtKB-UniRule"/>
</dbReference>
<keyword evidence="3 9" id="KW-0227">DNA damage</keyword>
<dbReference type="InterPro" id="IPR047112">
    <property type="entry name" value="RecG/Mfd"/>
</dbReference>
<dbReference type="Gene3D" id="3.40.50.300">
    <property type="entry name" value="P-loop containing nucleotide triphosphate hydrolases"/>
    <property type="match status" value="2"/>
</dbReference>
<evidence type="ECO:0000313" key="13">
    <source>
        <dbReference type="Proteomes" id="UP000247099"/>
    </source>
</evidence>
<comment type="caution">
    <text evidence="12">The sequence shown here is derived from an EMBL/GenBank/DDBJ whole genome shotgun (WGS) entry which is preliminary data.</text>
</comment>
<evidence type="ECO:0000256" key="1">
    <source>
        <dbReference type="ARBA" id="ARBA00022490"/>
    </source>
</evidence>
<dbReference type="GO" id="GO:0016787">
    <property type="term" value="F:hydrolase activity"/>
    <property type="evidence" value="ECO:0007669"/>
    <property type="project" value="UniProtKB-KW"/>
</dbReference>
<dbReference type="CDD" id="cd17991">
    <property type="entry name" value="DEXHc_TRCF"/>
    <property type="match status" value="1"/>
</dbReference>
<dbReference type="PANTHER" id="PTHR47964:SF1">
    <property type="entry name" value="ATP-DEPENDENT DNA HELICASE HOMOLOG RECG, CHLOROPLASTIC"/>
    <property type="match status" value="1"/>
</dbReference>
<dbReference type="InterPro" id="IPR005118">
    <property type="entry name" value="TRCF_C"/>
</dbReference>
<keyword evidence="4 9" id="KW-0378">Hydrolase</keyword>
<feature type="domain" description="Helicase ATP-binding" evidence="10">
    <location>
        <begin position="580"/>
        <end position="741"/>
    </location>
</feature>
<comment type="function">
    <text evidence="9">Couples transcription and DNA repair by recognizing RNA polymerase (RNAP) stalled at DNA lesions. Mediates ATP-dependent release of RNAP and its truncated transcript from the DNA, and recruitment of nucleotide excision repair machinery to the damaged site.</text>
</comment>
<dbReference type="Pfam" id="PF00271">
    <property type="entry name" value="Helicase_C"/>
    <property type="match status" value="1"/>
</dbReference>
<dbReference type="Pfam" id="PF17757">
    <property type="entry name" value="UvrB_inter"/>
    <property type="match status" value="1"/>
</dbReference>
<comment type="similarity">
    <text evidence="9">In the C-terminal section; belongs to the helicase family. RecG subfamily.</text>
</comment>
<evidence type="ECO:0000256" key="6">
    <source>
        <dbReference type="ARBA" id="ARBA00022840"/>
    </source>
</evidence>
<dbReference type="Gene3D" id="2.40.10.170">
    <property type="match status" value="1"/>
</dbReference>
<reference evidence="12 13" key="1">
    <citation type="submission" date="2018-05" db="EMBL/GenBank/DDBJ databases">
        <title>Coraliomargarita sinensis sp. nov., isolated from a marine solar saltern.</title>
        <authorList>
            <person name="Zhou L.Y."/>
        </authorList>
    </citation>
    <scope>NUCLEOTIDE SEQUENCE [LARGE SCALE GENOMIC DNA]</scope>
    <source>
        <strain evidence="12 13">WN38</strain>
    </source>
</reference>
<dbReference type="Gene3D" id="3.30.2060.10">
    <property type="entry name" value="Penicillin-binding protein 1b domain"/>
    <property type="match status" value="1"/>
</dbReference>
<dbReference type="SUPFAM" id="SSF143517">
    <property type="entry name" value="TRCF domain-like"/>
    <property type="match status" value="1"/>
</dbReference>
<dbReference type="Proteomes" id="UP000247099">
    <property type="component" value="Unassembled WGS sequence"/>
</dbReference>
<evidence type="ECO:0000256" key="4">
    <source>
        <dbReference type="ARBA" id="ARBA00022801"/>
    </source>
</evidence>
<dbReference type="PROSITE" id="PS51192">
    <property type="entry name" value="HELICASE_ATP_BIND_1"/>
    <property type="match status" value="1"/>
</dbReference>
<dbReference type="SMART" id="SM00982">
    <property type="entry name" value="TRCF"/>
    <property type="match status" value="1"/>
</dbReference>
<keyword evidence="7 9" id="KW-0238">DNA-binding</keyword>
<sequence length="1123" mass="126300">MPDSERRLYSGVCAEARAALLYSLAAKEVPSTSIALVANPRRAAELTAEVRNYADWDEAELQILHFPEDPPPDIDPNRRMDRVCERLSVLSALLQEQPRLIIATPEALMGPCPEREIFQSRQIELRVGHEIDYIGLQEQLTRKLNYDSEALCEHPGQIAVRGGLIDIYPFDATRPYRIDFFGDEIESIRSFDPTSQRSAESVSSITVPVAGNSGETESREGALSEYLPETGLIWIFEEPSNLVREHPYRFEKVKKRQSLRSIYQLLEHRSAKNDQFNCICELDTEHELFRRAERIPLATEATENYRFHSEAGQIGQDRFESEQNLRLKFELQLKDWHKEGLELIFVSAGESETKRIRELLADNPVTEGLKPTYLSGTISGGFVYRSNAQFPVSAFPSAAKQGFVVIADTEYFGRAHRKLSARRERARPTISQVDQLLDFTELADGDALVHLQHGVCLFRGLTQIEIKGGTKEVISVEFAEQMTIHVPLHESHLLTRYVGLTKAQPKLGKIGGTTWEKTRAAAERATLDYAAEMLHLHARREQSGGYAFPPDHPWQRDFESAFPYKETPDQLRAIEATKEDMEKDLPMDRLICGDVGFGKTEVAIRAALKAVLAGKQVAMLVPTTVLCQQHFATFCERMAQYPIIIEMVSRFRTPKQNKEIIAQLAEGRVDIVIGTHRLLSRDVHLQDLGLLVVDEEQRFGVKQKEAIKKLRADIDILTLSATPIPRTLYLAMAGARAMSVIETPPVDRRPIETIVRSYDEALIKSAIQAETDRGGQVFYLHNRVATIEGVARKIEEMHPRLKVAVGHGQMEERQLEKIMTRFVAGEFDVLVCTTIIESGIDIPNCNTLIIEGADRFGLAQLYQIRGRVGRFKRQAYAYLLLHRHAALVDQAQKRLNALKQHNQLGAGFRIAMRDLELRGAGNLLGSQQSGHIAGIGFELYCQLLKQSVARLKGEAGADRIRAEVKLDFIATGEGGGKSRQTSGTFSFAAIKEAENTGTGKIIEAALPADYIAEPRLRIDLYRRLALAEERQTVRDIAVELKDRFGPLPLAVEALIAVSEIRVLAECAGVRRVESEGERLICKLAQPVKGKEFLKSGTRFPRLKSKEPLKRLKEIQRFLSQKKK</sequence>
<dbReference type="AlphaFoldDB" id="A0A317ZFY6"/>
<dbReference type="InterPro" id="IPR041471">
    <property type="entry name" value="UvrB_inter"/>
</dbReference>
<dbReference type="FunCoup" id="A0A317ZFY6">
    <property type="interactions" value="415"/>
</dbReference>
<accession>A0A317ZFY6</accession>
<dbReference type="SMART" id="SM00490">
    <property type="entry name" value="HELICc"/>
    <property type="match status" value="1"/>
</dbReference>
<feature type="domain" description="Helicase C-terminal" evidence="11">
    <location>
        <begin position="757"/>
        <end position="916"/>
    </location>
</feature>
<keyword evidence="1 9" id="KW-0963">Cytoplasm</keyword>
<dbReference type="InterPro" id="IPR003711">
    <property type="entry name" value="CarD-like/TRCF_RID"/>
</dbReference>
<comment type="similarity">
    <text evidence="9">In the N-terminal section; belongs to the UvrB family.</text>
</comment>
<gene>
    <name evidence="9 12" type="primary">mfd</name>
    <name evidence="12" type="ORF">DDZ13_07250</name>
</gene>
<comment type="subcellular location">
    <subcellularLocation>
        <location evidence="9">Cytoplasm</location>
    </subcellularLocation>
</comment>
<keyword evidence="6 9" id="KW-0067">ATP-binding</keyword>
<dbReference type="PANTHER" id="PTHR47964">
    <property type="entry name" value="ATP-DEPENDENT DNA HELICASE HOMOLOG RECG, CHLOROPLASTIC"/>
    <property type="match status" value="1"/>
</dbReference>
<protein>
    <recommendedName>
        <fullName evidence="9">Transcription-repair-coupling factor</fullName>
        <shortName evidence="9">TRCF</shortName>
        <ecNumber evidence="9">3.6.4.-</ecNumber>
    </recommendedName>
</protein>
<dbReference type="SMART" id="SM00487">
    <property type="entry name" value="DEXDc"/>
    <property type="match status" value="1"/>
</dbReference>
<evidence type="ECO:0000256" key="9">
    <source>
        <dbReference type="HAMAP-Rule" id="MF_00969"/>
    </source>
</evidence>
<dbReference type="EC" id="3.6.4.-" evidence="9"/>
<dbReference type="InterPro" id="IPR027417">
    <property type="entry name" value="P-loop_NTPase"/>
</dbReference>
<dbReference type="SUPFAM" id="SSF52540">
    <property type="entry name" value="P-loop containing nucleoside triphosphate hydrolases"/>
    <property type="match status" value="3"/>
</dbReference>
<dbReference type="InterPro" id="IPR014001">
    <property type="entry name" value="Helicase_ATP-bd"/>
</dbReference>
<dbReference type="GO" id="GO:0003678">
    <property type="term" value="F:DNA helicase activity"/>
    <property type="evidence" value="ECO:0007669"/>
    <property type="project" value="TreeGrafter"/>
</dbReference>
<dbReference type="InterPro" id="IPR036101">
    <property type="entry name" value="CarD-like/TRCF_RID_sf"/>
</dbReference>
<keyword evidence="5" id="KW-0347">Helicase</keyword>
<proteinExistence type="inferred from homology"/>
<organism evidence="12 13">
    <name type="scientific">Coraliomargarita sinensis</name>
    <dbReference type="NCBI Taxonomy" id="2174842"/>
    <lineage>
        <taxon>Bacteria</taxon>
        <taxon>Pseudomonadati</taxon>
        <taxon>Verrucomicrobiota</taxon>
        <taxon>Opitutia</taxon>
        <taxon>Puniceicoccales</taxon>
        <taxon>Coraliomargaritaceae</taxon>
        <taxon>Coraliomargarita</taxon>
    </lineage>
</organism>
<evidence type="ECO:0000256" key="2">
    <source>
        <dbReference type="ARBA" id="ARBA00022741"/>
    </source>
</evidence>
<keyword evidence="8 9" id="KW-0234">DNA repair</keyword>
<dbReference type="RefSeq" id="WP_110130774.1">
    <property type="nucleotide sequence ID" value="NZ_QHJQ01000004.1"/>
</dbReference>
<dbReference type="InterPro" id="IPR001650">
    <property type="entry name" value="Helicase_C-like"/>
</dbReference>
<dbReference type="Pfam" id="PF02559">
    <property type="entry name" value="CarD_TRCF_RID"/>
    <property type="match status" value="1"/>
</dbReference>
<dbReference type="NCBIfam" id="TIGR00580">
    <property type="entry name" value="mfd"/>
    <property type="match status" value="1"/>
</dbReference>
<dbReference type="GO" id="GO:0005737">
    <property type="term" value="C:cytoplasm"/>
    <property type="evidence" value="ECO:0007669"/>
    <property type="project" value="UniProtKB-SubCell"/>
</dbReference>
<dbReference type="InParanoid" id="A0A317ZFY6"/>
<evidence type="ECO:0000256" key="8">
    <source>
        <dbReference type="ARBA" id="ARBA00023204"/>
    </source>
</evidence>
<name>A0A317ZFY6_9BACT</name>
<dbReference type="SUPFAM" id="SSF141259">
    <property type="entry name" value="CarD-like"/>
    <property type="match status" value="1"/>
</dbReference>
<dbReference type="PROSITE" id="PS51194">
    <property type="entry name" value="HELICASE_CTER"/>
    <property type="match status" value="1"/>
</dbReference>
<evidence type="ECO:0000256" key="5">
    <source>
        <dbReference type="ARBA" id="ARBA00022806"/>
    </source>
</evidence>
<evidence type="ECO:0000256" key="7">
    <source>
        <dbReference type="ARBA" id="ARBA00023125"/>
    </source>
</evidence>
<evidence type="ECO:0000259" key="11">
    <source>
        <dbReference type="PROSITE" id="PS51194"/>
    </source>
</evidence>
<dbReference type="SMART" id="SM01058">
    <property type="entry name" value="CarD_TRCF"/>
    <property type="match status" value="1"/>
</dbReference>
<dbReference type="EMBL" id="QHJQ01000004">
    <property type="protein sequence ID" value="PXA04320.1"/>
    <property type="molecule type" value="Genomic_DNA"/>
</dbReference>